<accession>A0ABQ6MR60</accession>
<feature type="region of interest" description="Disordered" evidence="1">
    <location>
        <begin position="1"/>
        <end position="66"/>
    </location>
</feature>
<evidence type="ECO:0000256" key="1">
    <source>
        <dbReference type="SAM" id="MobiDB-lite"/>
    </source>
</evidence>
<evidence type="ECO:0000313" key="3">
    <source>
        <dbReference type="Proteomes" id="UP001165060"/>
    </source>
</evidence>
<organism evidence="2 3">
    <name type="scientific">Tetraparma gracilis</name>
    <dbReference type="NCBI Taxonomy" id="2962635"/>
    <lineage>
        <taxon>Eukaryota</taxon>
        <taxon>Sar</taxon>
        <taxon>Stramenopiles</taxon>
        <taxon>Ochrophyta</taxon>
        <taxon>Bolidophyceae</taxon>
        <taxon>Parmales</taxon>
        <taxon>Triparmaceae</taxon>
        <taxon>Tetraparma</taxon>
    </lineage>
</organism>
<reference evidence="2 3" key="1">
    <citation type="journal article" date="2023" name="Commun. Biol.">
        <title>Genome analysis of Parmales, the sister group of diatoms, reveals the evolutionary specialization of diatoms from phago-mixotrophs to photoautotrophs.</title>
        <authorList>
            <person name="Ban H."/>
            <person name="Sato S."/>
            <person name="Yoshikawa S."/>
            <person name="Yamada K."/>
            <person name="Nakamura Y."/>
            <person name="Ichinomiya M."/>
            <person name="Sato N."/>
            <person name="Blanc-Mathieu R."/>
            <person name="Endo H."/>
            <person name="Kuwata A."/>
            <person name="Ogata H."/>
        </authorList>
    </citation>
    <scope>NUCLEOTIDE SEQUENCE [LARGE SCALE GENOMIC DNA]</scope>
</reference>
<name>A0ABQ6MR60_9STRA</name>
<sequence>MSDSTLPSGWSRDSAMPNTITKKYDPHAATRSAAYAKTLAQHQKKQAAAGSSSIPKTSADPKTFEDRRAQVLRKKEEARQAKIDKVCARKMNERAAANRAKIASGNKAANPASGSQPKVDPTRKENAKHVCATCGGSEQLEADCDAVGVFYCRSCWESYEQGR</sequence>
<keyword evidence="3" id="KW-1185">Reference proteome</keyword>
<dbReference type="EMBL" id="BRYB01000470">
    <property type="protein sequence ID" value="GMI30539.1"/>
    <property type="molecule type" value="Genomic_DNA"/>
</dbReference>
<feature type="region of interest" description="Disordered" evidence="1">
    <location>
        <begin position="97"/>
        <end position="124"/>
    </location>
</feature>
<gene>
    <name evidence="2" type="ORF">TeGR_g2117</name>
</gene>
<comment type="caution">
    <text evidence="2">The sequence shown here is derived from an EMBL/GenBank/DDBJ whole genome shotgun (WGS) entry which is preliminary data.</text>
</comment>
<dbReference type="Proteomes" id="UP001165060">
    <property type="component" value="Unassembled WGS sequence"/>
</dbReference>
<evidence type="ECO:0000313" key="2">
    <source>
        <dbReference type="EMBL" id="GMI30539.1"/>
    </source>
</evidence>
<protein>
    <submittedName>
        <fullName evidence="2">Uncharacterized protein</fullName>
    </submittedName>
</protein>
<proteinExistence type="predicted"/>